<dbReference type="InterPro" id="IPR043971">
    <property type="entry name" value="FUZ/MON1/HPS1_longin_2"/>
</dbReference>
<feature type="domain" description="FUZ/MON1/HPS1 first Longin" evidence="4">
    <location>
        <begin position="58"/>
        <end position="177"/>
    </location>
</feature>
<reference evidence="7" key="1">
    <citation type="submission" date="2023-06" db="EMBL/GenBank/DDBJ databases">
        <authorList>
            <person name="Delattre M."/>
        </authorList>
    </citation>
    <scope>NUCLEOTIDE SEQUENCE</scope>
    <source>
        <strain evidence="7">AF72</strain>
    </source>
</reference>
<protein>
    <recommendedName>
        <fullName evidence="2">Vacuolar fusion protein MON1 homolog</fullName>
    </recommendedName>
</protein>
<feature type="non-terminal residue" evidence="7">
    <location>
        <position position="1"/>
    </location>
</feature>
<sequence length="462" mass="51996">MSGFLAPPGFGSAPGEASTSDLPGLAEPHNISIQQIELPEAEPIEESALERLAHYPYQVFVLSEYGRPIYVSCGQEEQLCALFALIGIFVNRVRHWSGDMLHSISSRNLHAHFLFRKPLILCIVSKRREQLAAQLDVLFDQIVSTISRKQLEGVYEKRGDNYDLRRLLQGTDKYMDSCLEGWQTDLSQISCAIRVFPLPAPERDFLSTTIATTITAAAPEGVLFGIVLAHRQLVSMVRYKKYTINPKDLHILINFVSNNSTISVCPIWTPICLPYFNDNGFLHAYISSLWEGSAAYLLLLSVDRNAFNTLNTIKEGITEKLKANTKLFPGIESAISTQQMFQISNIGAGSDAMWNFLYKNRSSQQVCLSALRPPIVNDEERQHIVRTVGRLYGVLKSVEGTRVIYMRRKRDVLLVRAENSYDLQCILSPFCTPANAWILGDKLLKALKTHEGKHFITHTLSF</sequence>
<feature type="domain" description="FUZ/MON1/HPS1 second Longin" evidence="5">
    <location>
        <begin position="221"/>
        <end position="317"/>
    </location>
</feature>
<comment type="similarity">
    <text evidence="1 2">Belongs to the MON1/SAND family.</text>
</comment>
<dbReference type="PANTHER" id="PTHR13027:SF7">
    <property type="entry name" value="VACUOLAR FUSION PROTEIN MON1 HOMOLOG"/>
    <property type="match status" value="1"/>
</dbReference>
<dbReference type="InterPro" id="IPR043972">
    <property type="entry name" value="FUZ/MON1/HPS1_longin_1"/>
</dbReference>
<dbReference type="InterPro" id="IPR043970">
    <property type="entry name" value="FUZ/MON1/HPS1_longin_3"/>
</dbReference>
<dbReference type="AlphaFoldDB" id="A0AA36C6P9"/>
<dbReference type="PRINTS" id="PR01546">
    <property type="entry name" value="YEAST73DUF"/>
</dbReference>
<dbReference type="Pfam" id="PF19038">
    <property type="entry name" value="Fuz_longin_3"/>
    <property type="match status" value="1"/>
</dbReference>
<accession>A0AA36C6P9</accession>
<evidence type="ECO:0000313" key="8">
    <source>
        <dbReference type="Proteomes" id="UP001177023"/>
    </source>
</evidence>
<feature type="domain" description="FUZ/MON1/HPS1 third Longin" evidence="6">
    <location>
        <begin position="354"/>
        <end position="451"/>
    </location>
</feature>
<dbReference type="GO" id="GO:0035658">
    <property type="term" value="C:Mon1-Ccz1 complex"/>
    <property type="evidence" value="ECO:0007669"/>
    <property type="project" value="TreeGrafter"/>
</dbReference>
<proteinExistence type="inferred from homology"/>
<dbReference type="InterPro" id="IPR004353">
    <property type="entry name" value="Mon1"/>
</dbReference>
<dbReference type="EMBL" id="CATQJA010000428">
    <property type="protein sequence ID" value="CAJ0560235.1"/>
    <property type="molecule type" value="Genomic_DNA"/>
</dbReference>
<evidence type="ECO:0000259" key="5">
    <source>
        <dbReference type="Pfam" id="PF19037"/>
    </source>
</evidence>
<dbReference type="PANTHER" id="PTHR13027">
    <property type="entry name" value="SAND PROTEIN-RELATED"/>
    <property type="match status" value="1"/>
</dbReference>
<evidence type="ECO:0000313" key="7">
    <source>
        <dbReference type="EMBL" id="CAJ0560235.1"/>
    </source>
</evidence>
<dbReference type="GO" id="GO:0032510">
    <property type="term" value="P:endosome to lysosome transport via multivesicular body sorting pathway"/>
    <property type="evidence" value="ECO:0007669"/>
    <property type="project" value="TreeGrafter"/>
</dbReference>
<dbReference type="Pfam" id="PF19036">
    <property type="entry name" value="Fuz_longin_1"/>
    <property type="match status" value="1"/>
</dbReference>
<evidence type="ECO:0000259" key="6">
    <source>
        <dbReference type="Pfam" id="PF19038"/>
    </source>
</evidence>
<gene>
    <name evidence="7" type="ORF">MSPICULIGERA_LOCUS1498</name>
</gene>
<dbReference type="GO" id="GO:0006623">
    <property type="term" value="P:protein targeting to vacuole"/>
    <property type="evidence" value="ECO:0007669"/>
    <property type="project" value="UniProtKB-UniRule"/>
</dbReference>
<evidence type="ECO:0000256" key="3">
    <source>
        <dbReference type="SAM" id="MobiDB-lite"/>
    </source>
</evidence>
<feature type="region of interest" description="Disordered" evidence="3">
    <location>
        <begin position="1"/>
        <end position="21"/>
    </location>
</feature>
<dbReference type="Proteomes" id="UP001177023">
    <property type="component" value="Unassembled WGS sequence"/>
</dbReference>
<comment type="caution">
    <text evidence="7">The sequence shown here is derived from an EMBL/GenBank/DDBJ whole genome shotgun (WGS) entry which is preliminary data.</text>
</comment>
<evidence type="ECO:0000259" key="4">
    <source>
        <dbReference type="Pfam" id="PF19036"/>
    </source>
</evidence>
<dbReference type="Pfam" id="PF19037">
    <property type="entry name" value="Fuz_longin_2"/>
    <property type="match status" value="1"/>
</dbReference>
<evidence type="ECO:0000256" key="1">
    <source>
        <dbReference type="ARBA" id="ARBA00008968"/>
    </source>
</evidence>
<comment type="function">
    <text evidence="2">Plays an important role in membrane trafficking through the secretory apparatus.</text>
</comment>
<keyword evidence="8" id="KW-1185">Reference proteome</keyword>
<name>A0AA36C6P9_9BILA</name>
<evidence type="ECO:0000256" key="2">
    <source>
        <dbReference type="RuleBase" id="RU367048"/>
    </source>
</evidence>
<organism evidence="7 8">
    <name type="scientific">Mesorhabditis spiculigera</name>
    <dbReference type="NCBI Taxonomy" id="96644"/>
    <lineage>
        <taxon>Eukaryota</taxon>
        <taxon>Metazoa</taxon>
        <taxon>Ecdysozoa</taxon>
        <taxon>Nematoda</taxon>
        <taxon>Chromadorea</taxon>
        <taxon>Rhabditida</taxon>
        <taxon>Rhabditina</taxon>
        <taxon>Rhabditomorpha</taxon>
        <taxon>Rhabditoidea</taxon>
        <taxon>Rhabditidae</taxon>
        <taxon>Mesorhabditinae</taxon>
        <taxon>Mesorhabditis</taxon>
    </lineage>
</organism>